<evidence type="ECO:0000313" key="13">
    <source>
        <dbReference type="Proteomes" id="UP000281691"/>
    </source>
</evidence>
<feature type="domain" description="Lysidine-tRNA(Ile) synthetase C-terminal" evidence="11">
    <location>
        <begin position="384"/>
        <end position="426"/>
    </location>
</feature>
<proteinExistence type="inferred from homology"/>
<keyword evidence="3 8" id="KW-0436">Ligase</keyword>
<evidence type="ECO:0000256" key="8">
    <source>
        <dbReference type="HAMAP-Rule" id="MF_01161"/>
    </source>
</evidence>
<evidence type="ECO:0000313" key="12">
    <source>
        <dbReference type="EMBL" id="RPE82801.1"/>
    </source>
</evidence>
<dbReference type="RefSeq" id="WP_124211613.1">
    <property type="nucleotide sequence ID" value="NZ_CP016615.1"/>
</dbReference>
<dbReference type="Pfam" id="PF09179">
    <property type="entry name" value="TilS"/>
    <property type="match status" value="1"/>
</dbReference>
<dbReference type="PANTHER" id="PTHR43033">
    <property type="entry name" value="TRNA(ILE)-LYSIDINE SYNTHASE-RELATED"/>
    <property type="match status" value="1"/>
</dbReference>
<dbReference type="Gene3D" id="1.20.59.20">
    <property type="match status" value="1"/>
</dbReference>
<evidence type="ECO:0000256" key="5">
    <source>
        <dbReference type="ARBA" id="ARBA00022741"/>
    </source>
</evidence>
<dbReference type="Proteomes" id="UP000281691">
    <property type="component" value="Unassembled WGS sequence"/>
</dbReference>
<keyword evidence="13" id="KW-1185">Reference proteome</keyword>
<dbReference type="SUPFAM" id="SSF82829">
    <property type="entry name" value="MesJ substrate recognition domain-like"/>
    <property type="match status" value="1"/>
</dbReference>
<dbReference type="InterPro" id="IPR015262">
    <property type="entry name" value="tRNA_Ile_lys_synt_subst-bd"/>
</dbReference>
<keyword evidence="5 8" id="KW-0547">Nucleotide-binding</keyword>
<keyword evidence="6 8" id="KW-0067">ATP-binding</keyword>
<dbReference type="PANTHER" id="PTHR43033:SF1">
    <property type="entry name" value="TRNA(ILE)-LYSIDINE SYNTHASE-RELATED"/>
    <property type="match status" value="1"/>
</dbReference>
<keyword evidence="4 8" id="KW-0819">tRNA processing</keyword>
<dbReference type="InterPro" id="IPR011063">
    <property type="entry name" value="TilS/TtcA_N"/>
</dbReference>
<evidence type="ECO:0000256" key="3">
    <source>
        <dbReference type="ARBA" id="ARBA00022598"/>
    </source>
</evidence>
<dbReference type="GO" id="GO:0005737">
    <property type="term" value="C:cytoplasm"/>
    <property type="evidence" value="ECO:0007669"/>
    <property type="project" value="UniProtKB-SubCell"/>
</dbReference>
<comment type="catalytic activity">
    <reaction evidence="7 8">
        <text>cytidine(34) in tRNA(Ile2) + L-lysine + ATP = lysidine(34) in tRNA(Ile2) + AMP + diphosphate + H(+)</text>
        <dbReference type="Rhea" id="RHEA:43744"/>
        <dbReference type="Rhea" id="RHEA-COMP:10625"/>
        <dbReference type="Rhea" id="RHEA-COMP:10670"/>
        <dbReference type="ChEBI" id="CHEBI:15378"/>
        <dbReference type="ChEBI" id="CHEBI:30616"/>
        <dbReference type="ChEBI" id="CHEBI:32551"/>
        <dbReference type="ChEBI" id="CHEBI:33019"/>
        <dbReference type="ChEBI" id="CHEBI:82748"/>
        <dbReference type="ChEBI" id="CHEBI:83665"/>
        <dbReference type="ChEBI" id="CHEBI:456215"/>
        <dbReference type="EC" id="6.3.4.19"/>
    </reaction>
</comment>
<dbReference type="InterPro" id="IPR012796">
    <property type="entry name" value="Lysidine-tRNA-synth_C"/>
</dbReference>
<reference evidence="12 13" key="1">
    <citation type="submission" date="2018-11" db="EMBL/GenBank/DDBJ databases">
        <title>Genomic Encyclopedia of Type Strains, Phase IV (KMG-IV): sequencing the most valuable type-strain genomes for metagenomic binning, comparative biology and taxonomic classification.</title>
        <authorList>
            <person name="Goeker M."/>
        </authorList>
    </citation>
    <scope>NUCLEOTIDE SEQUENCE [LARGE SCALE GENOMIC DNA]</scope>
    <source>
        <strain evidence="12 13">DSM 27238</strain>
    </source>
</reference>
<dbReference type="NCBIfam" id="TIGR02433">
    <property type="entry name" value="lysidine_TilS_C"/>
    <property type="match status" value="1"/>
</dbReference>
<dbReference type="NCBIfam" id="TIGR02432">
    <property type="entry name" value="lysidine_TilS_N"/>
    <property type="match status" value="1"/>
</dbReference>
<dbReference type="EC" id="6.3.4.19" evidence="8"/>
<dbReference type="InterPro" id="IPR012795">
    <property type="entry name" value="tRNA_Ile_lys_synt_N"/>
</dbReference>
<dbReference type="InterPro" id="IPR014729">
    <property type="entry name" value="Rossmann-like_a/b/a_fold"/>
</dbReference>
<comment type="function">
    <text evidence="8">Ligates lysine onto the cytidine present at position 34 of the AUA codon-specific tRNA(Ile) that contains the anticodon CAU, in an ATP-dependent manner. Cytidine is converted to lysidine, thus changing the amino acid specificity of the tRNA from methionine to isoleucine.</text>
</comment>
<evidence type="ECO:0000259" key="9">
    <source>
        <dbReference type="Pfam" id="PF01171"/>
    </source>
</evidence>
<comment type="subcellular location">
    <subcellularLocation>
        <location evidence="1 8">Cytoplasm</location>
    </subcellularLocation>
</comment>
<organism evidence="12 13">
    <name type="scientific">Vespertiliibacter pulmonis</name>
    <dbReference type="NCBI Taxonomy" id="1443036"/>
    <lineage>
        <taxon>Bacteria</taxon>
        <taxon>Pseudomonadati</taxon>
        <taxon>Pseudomonadota</taxon>
        <taxon>Gammaproteobacteria</taxon>
        <taxon>Pasteurellales</taxon>
        <taxon>Pasteurellaceae</taxon>
        <taxon>Vespertiliibacter</taxon>
    </lineage>
</organism>
<feature type="domain" description="tRNA(Ile)-lysidine/2-thiocytidine synthase N-terminal" evidence="9">
    <location>
        <begin position="19"/>
        <end position="195"/>
    </location>
</feature>
<keyword evidence="2 8" id="KW-0963">Cytoplasm</keyword>
<evidence type="ECO:0000256" key="7">
    <source>
        <dbReference type="ARBA" id="ARBA00048539"/>
    </source>
</evidence>
<evidence type="ECO:0000256" key="4">
    <source>
        <dbReference type="ARBA" id="ARBA00022694"/>
    </source>
</evidence>
<sequence length="431" mass="50609">MLSYFRQQLHLHFPTQTDFLIGLSGGVDSIVLLTLFAKLRQEIPLNLRAVHIHHGLSPNANDWVAFCQSQCAKLHIPLTIRYVTVEGKQGLEANARTARYNAIQTIIQPNEIFTTAHHLDDQVETFFLALKRGSGVKGISAMQAVSLWQNFTIFRPLLSSSKAEILAYAYQTNLCWIEDESNQNIDFDRNFLRQQVLPTLNQRWNHFNQMVARTSQHCADQQQLITELLNEELQQRIDPTNIQRLNITGFNTFSHLKQRQLIRLWLEKNQQLMPSQIQLEEIVNTMLKSNLDKNPEIILNNKVIRRYQQHLFITEKFPKIIERIEINLNIKETISLPHNLGNIKREFTELIYTISSQSYRFMLPIELKDKLITLKLQPTGKVNYYKKLHREEMKKIWQKNSVPVWKRPRTPVIFYKDQFVMVLNAFHKISK</sequence>
<dbReference type="SUPFAM" id="SSF56037">
    <property type="entry name" value="PheT/TilS domain"/>
    <property type="match status" value="1"/>
</dbReference>
<protein>
    <recommendedName>
        <fullName evidence="8">tRNA(Ile)-lysidine synthase</fullName>
        <ecNumber evidence="8">6.3.4.19</ecNumber>
    </recommendedName>
    <alternativeName>
        <fullName evidence="8">tRNA(Ile)-2-lysyl-cytidine synthase</fullName>
    </alternativeName>
    <alternativeName>
        <fullName evidence="8">tRNA(Ile)-lysidine synthetase</fullName>
    </alternativeName>
</protein>
<evidence type="ECO:0000259" key="10">
    <source>
        <dbReference type="Pfam" id="PF09179"/>
    </source>
</evidence>
<dbReference type="InterPro" id="IPR012094">
    <property type="entry name" value="tRNA_Ile_lys_synt"/>
</dbReference>
<feature type="binding site" evidence="8">
    <location>
        <begin position="24"/>
        <end position="29"/>
    </location>
    <ligand>
        <name>ATP</name>
        <dbReference type="ChEBI" id="CHEBI:30616"/>
    </ligand>
</feature>
<dbReference type="GO" id="GO:0005524">
    <property type="term" value="F:ATP binding"/>
    <property type="evidence" value="ECO:0007669"/>
    <property type="project" value="UniProtKB-UniRule"/>
</dbReference>
<feature type="domain" description="tRNA(Ile)-lysidine synthase substrate-binding" evidence="10">
    <location>
        <begin position="245"/>
        <end position="312"/>
    </location>
</feature>
<dbReference type="Pfam" id="PF11734">
    <property type="entry name" value="TilS_C"/>
    <property type="match status" value="1"/>
</dbReference>
<dbReference type="GO" id="GO:0006400">
    <property type="term" value="P:tRNA modification"/>
    <property type="evidence" value="ECO:0007669"/>
    <property type="project" value="UniProtKB-UniRule"/>
</dbReference>
<evidence type="ECO:0000259" key="11">
    <source>
        <dbReference type="Pfam" id="PF11734"/>
    </source>
</evidence>
<dbReference type="EMBL" id="RKQP01000004">
    <property type="protein sequence ID" value="RPE82801.1"/>
    <property type="molecule type" value="Genomic_DNA"/>
</dbReference>
<comment type="caution">
    <text evidence="12">The sequence shown here is derived from an EMBL/GenBank/DDBJ whole genome shotgun (WGS) entry which is preliminary data.</text>
</comment>
<dbReference type="Gene3D" id="3.40.50.620">
    <property type="entry name" value="HUPs"/>
    <property type="match status" value="1"/>
</dbReference>
<dbReference type="AlphaFoldDB" id="A0A3N4VUG0"/>
<dbReference type="Pfam" id="PF01171">
    <property type="entry name" value="ATP_bind_3"/>
    <property type="match status" value="1"/>
</dbReference>
<accession>A0A3N4VUG0</accession>
<evidence type="ECO:0000256" key="2">
    <source>
        <dbReference type="ARBA" id="ARBA00022490"/>
    </source>
</evidence>
<comment type="similarity">
    <text evidence="8">Belongs to the tRNA(Ile)-lysidine synthase family.</text>
</comment>
<dbReference type="HAMAP" id="MF_01161">
    <property type="entry name" value="tRNA_Ile_lys_synt"/>
    <property type="match status" value="1"/>
</dbReference>
<comment type="domain">
    <text evidence="8">The N-terminal region contains the highly conserved SGGXDS motif, predicted to be a P-loop motif involved in ATP binding.</text>
</comment>
<dbReference type="SUPFAM" id="SSF52402">
    <property type="entry name" value="Adenine nucleotide alpha hydrolases-like"/>
    <property type="match status" value="1"/>
</dbReference>
<dbReference type="OrthoDB" id="9807403at2"/>
<gene>
    <name evidence="8" type="primary">tilS</name>
    <name evidence="12" type="ORF">EDC46_1477</name>
</gene>
<dbReference type="GO" id="GO:0032267">
    <property type="term" value="F:tRNA(Ile)-lysidine synthase activity"/>
    <property type="evidence" value="ECO:0007669"/>
    <property type="project" value="UniProtKB-EC"/>
</dbReference>
<evidence type="ECO:0000256" key="6">
    <source>
        <dbReference type="ARBA" id="ARBA00022840"/>
    </source>
</evidence>
<evidence type="ECO:0000256" key="1">
    <source>
        <dbReference type="ARBA" id="ARBA00004496"/>
    </source>
</evidence>
<dbReference type="CDD" id="cd01992">
    <property type="entry name" value="TilS_N"/>
    <property type="match status" value="1"/>
</dbReference>
<name>A0A3N4VUG0_9PAST</name>